<protein>
    <recommendedName>
        <fullName evidence="5">Oxygen tolerance protein BatD</fullName>
    </recommendedName>
</protein>
<proteinExistence type="predicted"/>
<keyword evidence="1" id="KW-1133">Transmembrane helix</keyword>
<evidence type="ECO:0000256" key="2">
    <source>
        <dbReference type="SAM" id="SignalP"/>
    </source>
</evidence>
<dbReference type="Proteomes" id="UP000592180">
    <property type="component" value="Unassembled WGS sequence"/>
</dbReference>
<accession>A0A840KH29</accession>
<evidence type="ECO:0000313" key="3">
    <source>
        <dbReference type="EMBL" id="MBB4807004.1"/>
    </source>
</evidence>
<keyword evidence="4" id="KW-1185">Reference proteome</keyword>
<keyword evidence="1" id="KW-0812">Transmembrane</keyword>
<evidence type="ECO:0000313" key="4">
    <source>
        <dbReference type="Proteomes" id="UP000592180"/>
    </source>
</evidence>
<dbReference type="AlphaFoldDB" id="A0A840KH29"/>
<organism evidence="3 4">
    <name type="scientific">Chryseobacterium defluvii</name>
    <dbReference type="NCBI Taxonomy" id="160396"/>
    <lineage>
        <taxon>Bacteria</taxon>
        <taxon>Pseudomonadati</taxon>
        <taxon>Bacteroidota</taxon>
        <taxon>Flavobacteriia</taxon>
        <taxon>Flavobacteriales</taxon>
        <taxon>Weeksellaceae</taxon>
        <taxon>Chryseobacterium group</taxon>
        <taxon>Chryseobacterium</taxon>
    </lineage>
</organism>
<sequence length="278" mass="31739">MKKVLPLLFLGSFLIVNAQSGIVTLDEQFNTSGISDMAPSYQPVIEPPRPKQNLFSDWGQSPAISPDITPKINDIIKDIRKIKSPQIEQEPDKVQEVIDEMFPNSNKIDVVTCKTPVSQTVMPVEQKPAIYENSKKQSSFDIDGLLNLLTIPLLIFGIVLFFIWFLSKNKVDVKFDVATTPKTKENYLSYSQRKEKLKETLIESAKQALVLDLMEMEIRGMLDDREIATQTLLRTYQEISLDQSNEYSKSANIPKNEVEKLINNVYQILKVQYYKSTI</sequence>
<keyword evidence="2" id="KW-0732">Signal</keyword>
<dbReference type="RefSeq" id="WP_184189490.1">
    <property type="nucleotide sequence ID" value="NZ_JACHLE010000002.1"/>
</dbReference>
<evidence type="ECO:0008006" key="5">
    <source>
        <dbReference type="Google" id="ProtNLM"/>
    </source>
</evidence>
<evidence type="ECO:0000256" key="1">
    <source>
        <dbReference type="SAM" id="Phobius"/>
    </source>
</evidence>
<feature type="signal peptide" evidence="2">
    <location>
        <begin position="1"/>
        <end position="18"/>
    </location>
</feature>
<keyword evidence="1" id="KW-0472">Membrane</keyword>
<feature type="transmembrane region" description="Helical" evidence="1">
    <location>
        <begin position="144"/>
        <end position="166"/>
    </location>
</feature>
<reference evidence="3 4" key="1">
    <citation type="submission" date="2020-08" db="EMBL/GenBank/DDBJ databases">
        <title>Functional genomics of gut bacteria from endangered species of beetles.</title>
        <authorList>
            <person name="Carlos-Shanley C."/>
        </authorList>
    </citation>
    <scope>NUCLEOTIDE SEQUENCE [LARGE SCALE GENOMIC DNA]</scope>
    <source>
        <strain evidence="3 4">S00151</strain>
    </source>
</reference>
<name>A0A840KH29_9FLAO</name>
<dbReference type="EMBL" id="JACHLE010000002">
    <property type="protein sequence ID" value="MBB4807004.1"/>
    <property type="molecule type" value="Genomic_DNA"/>
</dbReference>
<comment type="caution">
    <text evidence="3">The sequence shown here is derived from an EMBL/GenBank/DDBJ whole genome shotgun (WGS) entry which is preliminary data.</text>
</comment>
<feature type="chain" id="PRO_5032948743" description="Oxygen tolerance protein BatD" evidence="2">
    <location>
        <begin position="19"/>
        <end position="278"/>
    </location>
</feature>
<gene>
    <name evidence="3" type="ORF">HNP38_002300</name>
</gene>